<evidence type="ECO:0000256" key="2">
    <source>
        <dbReference type="ARBA" id="ARBA00022741"/>
    </source>
</evidence>
<dbReference type="PROSITE" id="PS50893">
    <property type="entry name" value="ABC_TRANSPORTER_2"/>
    <property type="match status" value="1"/>
</dbReference>
<dbReference type="SUPFAM" id="SSF52540">
    <property type="entry name" value="P-loop containing nucleoside triphosphate hydrolases"/>
    <property type="match status" value="1"/>
</dbReference>
<dbReference type="CDD" id="cd03219">
    <property type="entry name" value="ABC_Mj1267_LivG_branched"/>
    <property type="match status" value="1"/>
</dbReference>
<dbReference type="InterPro" id="IPR003439">
    <property type="entry name" value="ABC_transporter-like_ATP-bd"/>
</dbReference>
<evidence type="ECO:0000256" key="3">
    <source>
        <dbReference type="ARBA" id="ARBA00022840"/>
    </source>
</evidence>
<dbReference type="GO" id="GO:0005886">
    <property type="term" value="C:plasma membrane"/>
    <property type="evidence" value="ECO:0007669"/>
    <property type="project" value="TreeGrafter"/>
</dbReference>
<dbReference type="Pfam" id="PF00005">
    <property type="entry name" value="ABC_tran"/>
    <property type="match status" value="1"/>
</dbReference>
<dbReference type="GO" id="GO:0005524">
    <property type="term" value="F:ATP binding"/>
    <property type="evidence" value="ECO:0007669"/>
    <property type="project" value="UniProtKB-KW"/>
</dbReference>
<keyword evidence="2" id="KW-0547">Nucleotide-binding</keyword>
<gene>
    <name evidence="5" type="ORF">GCM10008939_30520</name>
</gene>
<keyword evidence="6" id="KW-1185">Reference proteome</keyword>
<dbReference type="Proteomes" id="UP000635726">
    <property type="component" value="Unassembled WGS sequence"/>
</dbReference>
<dbReference type="AlphaFoldDB" id="A0A917PMB1"/>
<proteinExistence type="predicted"/>
<dbReference type="EMBL" id="BMOE01000013">
    <property type="protein sequence ID" value="GGJ84518.1"/>
    <property type="molecule type" value="Genomic_DNA"/>
</dbReference>
<comment type="caution">
    <text evidence="5">The sequence shown here is derived from an EMBL/GenBank/DDBJ whole genome shotgun (WGS) entry which is preliminary data.</text>
</comment>
<dbReference type="PANTHER" id="PTHR45772">
    <property type="entry name" value="CONSERVED COMPONENT OF ABC TRANSPORTER FOR NATURAL AMINO ACIDS-RELATED"/>
    <property type="match status" value="1"/>
</dbReference>
<keyword evidence="1" id="KW-0813">Transport</keyword>
<sequence>MSSPTEPVLLDVQGVTVSFDGFKALTDLSLQVPRGSLRVLIGPNGAGKSTLLDTIIGKVRPVSGDVRYEGQSLTRLPEYRIANLGICRKFQAPGVLDGLTVHENLQVATRRGKGVLGSLRPGMRAHEAQRVTDLLDLTGLNGKAHQLASGLAHGEKQWLELGMVVATDPHLLLLDEPTAGMTAQETAKTAELIRTLAGRHTVLVIDHDMAFVELLDAPITVLHQGQVFREGDLATLRADPDVMEIYLGRPKEDAPTPGDPHAQA</sequence>
<dbReference type="GO" id="GO:0016887">
    <property type="term" value="F:ATP hydrolysis activity"/>
    <property type="evidence" value="ECO:0007669"/>
    <property type="project" value="InterPro"/>
</dbReference>
<protein>
    <submittedName>
        <fullName evidence="5">ABC transporter ATP-binding protein</fullName>
    </submittedName>
</protein>
<feature type="domain" description="ABC transporter" evidence="4">
    <location>
        <begin position="10"/>
        <end position="249"/>
    </location>
</feature>
<dbReference type="PANTHER" id="PTHR45772:SF8">
    <property type="entry name" value="HIGH-AFFINITY BRANCHED-CHAIN AMINO ACID TRANSPORT ATP-BINDING PROTEIN"/>
    <property type="match status" value="1"/>
</dbReference>
<dbReference type="Gene3D" id="3.40.50.300">
    <property type="entry name" value="P-loop containing nucleotide triphosphate hydrolases"/>
    <property type="match status" value="1"/>
</dbReference>
<name>A0A917PMB1_9DEIO</name>
<evidence type="ECO:0000313" key="5">
    <source>
        <dbReference type="EMBL" id="GGJ84518.1"/>
    </source>
</evidence>
<dbReference type="InterPro" id="IPR051120">
    <property type="entry name" value="ABC_AA/LPS_Transport"/>
</dbReference>
<reference evidence="5" key="1">
    <citation type="journal article" date="2014" name="Int. J. Syst. Evol. Microbiol.">
        <title>Complete genome sequence of Corynebacterium casei LMG S-19264T (=DSM 44701T), isolated from a smear-ripened cheese.</title>
        <authorList>
            <consortium name="US DOE Joint Genome Institute (JGI-PGF)"/>
            <person name="Walter F."/>
            <person name="Albersmeier A."/>
            <person name="Kalinowski J."/>
            <person name="Ruckert C."/>
        </authorList>
    </citation>
    <scope>NUCLEOTIDE SEQUENCE</scope>
    <source>
        <strain evidence="5">JCM 14371</strain>
    </source>
</reference>
<keyword evidence="3 5" id="KW-0067">ATP-binding</keyword>
<accession>A0A917PMB1</accession>
<dbReference type="NCBIfam" id="TIGR03411">
    <property type="entry name" value="urea_trans_UrtD"/>
    <property type="match status" value="1"/>
</dbReference>
<evidence type="ECO:0000259" key="4">
    <source>
        <dbReference type="PROSITE" id="PS50893"/>
    </source>
</evidence>
<evidence type="ECO:0000313" key="6">
    <source>
        <dbReference type="Proteomes" id="UP000635726"/>
    </source>
</evidence>
<evidence type="ECO:0000256" key="1">
    <source>
        <dbReference type="ARBA" id="ARBA00022448"/>
    </source>
</evidence>
<dbReference type="InterPro" id="IPR027417">
    <property type="entry name" value="P-loop_NTPase"/>
</dbReference>
<dbReference type="RefSeq" id="WP_188964171.1">
    <property type="nucleotide sequence ID" value="NZ_BMOE01000013.1"/>
</dbReference>
<reference evidence="5" key="2">
    <citation type="submission" date="2020-09" db="EMBL/GenBank/DDBJ databases">
        <authorList>
            <person name="Sun Q."/>
            <person name="Ohkuma M."/>
        </authorList>
    </citation>
    <scope>NUCLEOTIDE SEQUENCE</scope>
    <source>
        <strain evidence="5">JCM 14371</strain>
    </source>
</reference>
<dbReference type="InterPro" id="IPR017781">
    <property type="entry name" value="ABC_transptr_urea_ATP-bd_UrtD"/>
</dbReference>
<organism evidence="5 6">
    <name type="scientific">Deinococcus aquiradiocola</name>
    <dbReference type="NCBI Taxonomy" id="393059"/>
    <lineage>
        <taxon>Bacteria</taxon>
        <taxon>Thermotogati</taxon>
        <taxon>Deinococcota</taxon>
        <taxon>Deinococci</taxon>
        <taxon>Deinococcales</taxon>
        <taxon>Deinococcaceae</taxon>
        <taxon>Deinococcus</taxon>
    </lineage>
</organism>